<dbReference type="InterPro" id="IPR035906">
    <property type="entry name" value="MetI-like_sf"/>
</dbReference>
<name>A0A1N7FSA8_9NOCA</name>
<evidence type="ECO:0000313" key="11">
    <source>
        <dbReference type="Proteomes" id="UP000186218"/>
    </source>
</evidence>
<evidence type="ECO:0000256" key="8">
    <source>
        <dbReference type="RuleBase" id="RU363032"/>
    </source>
</evidence>
<keyword evidence="4" id="KW-0997">Cell inner membrane</keyword>
<evidence type="ECO:0000256" key="4">
    <source>
        <dbReference type="ARBA" id="ARBA00022519"/>
    </source>
</evidence>
<evidence type="ECO:0000313" key="10">
    <source>
        <dbReference type="EMBL" id="SIS03154.1"/>
    </source>
</evidence>
<dbReference type="Proteomes" id="UP000186218">
    <property type="component" value="Unassembled WGS sequence"/>
</dbReference>
<keyword evidence="11" id="KW-1185">Reference proteome</keyword>
<evidence type="ECO:0000256" key="3">
    <source>
        <dbReference type="ARBA" id="ARBA00022475"/>
    </source>
</evidence>
<feature type="transmembrane region" description="Helical" evidence="8">
    <location>
        <begin position="151"/>
        <end position="176"/>
    </location>
</feature>
<dbReference type="GO" id="GO:0055085">
    <property type="term" value="P:transmembrane transport"/>
    <property type="evidence" value="ECO:0007669"/>
    <property type="project" value="InterPro"/>
</dbReference>
<evidence type="ECO:0000256" key="1">
    <source>
        <dbReference type="ARBA" id="ARBA00004429"/>
    </source>
</evidence>
<keyword evidence="5 8" id="KW-0812">Transmembrane</keyword>
<dbReference type="PROSITE" id="PS50928">
    <property type="entry name" value="ABC_TM1"/>
    <property type="match status" value="2"/>
</dbReference>
<comment type="similarity">
    <text evidence="8">Belongs to the binding-protein-dependent transport system permease family.</text>
</comment>
<feature type="transmembrane region" description="Helical" evidence="8">
    <location>
        <begin position="25"/>
        <end position="53"/>
    </location>
</feature>
<protein>
    <submittedName>
        <fullName evidence="10">Thiamine transport system permease protein</fullName>
    </submittedName>
</protein>
<organism evidence="10 11">
    <name type="scientific">Williamsia sterculiae</name>
    <dbReference type="NCBI Taxonomy" id="1344003"/>
    <lineage>
        <taxon>Bacteria</taxon>
        <taxon>Bacillati</taxon>
        <taxon>Actinomycetota</taxon>
        <taxon>Actinomycetes</taxon>
        <taxon>Mycobacteriales</taxon>
        <taxon>Nocardiaceae</taxon>
        <taxon>Williamsia</taxon>
    </lineage>
</organism>
<feature type="transmembrane region" description="Helical" evidence="8">
    <location>
        <begin position="521"/>
        <end position="545"/>
    </location>
</feature>
<proteinExistence type="inferred from homology"/>
<evidence type="ECO:0000259" key="9">
    <source>
        <dbReference type="PROSITE" id="PS50928"/>
    </source>
</evidence>
<keyword evidence="7 8" id="KW-0472">Membrane</keyword>
<feature type="transmembrane region" description="Helical" evidence="8">
    <location>
        <begin position="248"/>
        <end position="275"/>
    </location>
</feature>
<feature type="transmembrane region" description="Helical" evidence="8">
    <location>
        <begin position="296"/>
        <end position="320"/>
    </location>
</feature>
<dbReference type="SUPFAM" id="SSF161098">
    <property type="entry name" value="MetI-like"/>
    <property type="match status" value="2"/>
</dbReference>
<keyword evidence="6 8" id="KW-1133">Transmembrane helix</keyword>
<dbReference type="GO" id="GO:0005886">
    <property type="term" value="C:plasma membrane"/>
    <property type="evidence" value="ECO:0007669"/>
    <property type="project" value="UniProtKB-SubCell"/>
</dbReference>
<evidence type="ECO:0000256" key="6">
    <source>
        <dbReference type="ARBA" id="ARBA00022989"/>
    </source>
</evidence>
<dbReference type="STRING" id="1344003.SAMN05445060_2237"/>
<feature type="domain" description="ABC transmembrane type-1" evidence="9">
    <location>
        <begin position="352"/>
        <end position="545"/>
    </location>
</feature>
<feature type="transmembrane region" description="Helical" evidence="8">
    <location>
        <begin position="479"/>
        <end position="501"/>
    </location>
</feature>
<feature type="domain" description="ABC transmembrane type-1" evidence="9">
    <location>
        <begin position="76"/>
        <end position="271"/>
    </location>
</feature>
<sequence length="556" mass="57204">MANGDGPLTTAHPGRRAPVLRRHTGLPLLGAVPAVFLAVFFGWPVVALVARAFGSAGGPRGHLGELLDRDDAWSLLGATLGQAAASTVVTVVVAAPIVWLVARVDVPGSRVLMIVVTVPFVLPTVVVGIAFRALLGVGGPLGFLHLDGTLLAILAAHAFLNVAVVVRVVAATWASLDPRAEQAARTSGASPMRAFVTVVAPRLLPALASSAALVFLFCSTSFGVVLVLGDGRVRTLETEIYTQAISYFDLPAAVAVSMLQILVVFAVVLLIRLLVPARPTSRTARAAGRVRPHGRGWLPVIAAGLWAGAVLLGPPVVLVLRSLRPTVGGEWTLVGYRALDVAVNGQTPLQSMRYSLVSACWAALLALVVGLLTALVLTRSPRWVAGVGGVVTLLPLGVSAVTVGFGYLIVLAGVPSVVSRSPAIIPVVQALIAIPVVYRMLVPAIGLVPDELRAAAATLGAGPLRVWCTVDLPLIRRALGVATGFAFVMALGEFGATGFLTRPGTVTVPVLIGSALGKPGAANLATAMACSVLLGAVTFAVVAMVEMLRSVGEPDL</sequence>
<dbReference type="AlphaFoldDB" id="A0A1N7FSA8"/>
<accession>A0A1N7FSA8</accession>
<evidence type="ECO:0000256" key="7">
    <source>
        <dbReference type="ARBA" id="ARBA00023136"/>
    </source>
</evidence>
<dbReference type="CDD" id="cd06261">
    <property type="entry name" value="TM_PBP2"/>
    <property type="match status" value="2"/>
</dbReference>
<keyword evidence="3" id="KW-1003">Cell membrane</keyword>
<evidence type="ECO:0000256" key="2">
    <source>
        <dbReference type="ARBA" id="ARBA00022448"/>
    </source>
</evidence>
<feature type="transmembrane region" description="Helical" evidence="8">
    <location>
        <begin position="423"/>
        <end position="442"/>
    </location>
</feature>
<feature type="transmembrane region" description="Helical" evidence="8">
    <location>
        <begin position="203"/>
        <end position="228"/>
    </location>
</feature>
<dbReference type="EMBL" id="FTNT01000006">
    <property type="protein sequence ID" value="SIS03154.1"/>
    <property type="molecule type" value="Genomic_DNA"/>
</dbReference>
<comment type="subcellular location">
    <subcellularLocation>
        <location evidence="1">Cell inner membrane</location>
        <topology evidence="1">Multi-pass membrane protein</topology>
    </subcellularLocation>
    <subcellularLocation>
        <location evidence="8">Cell membrane</location>
        <topology evidence="8">Multi-pass membrane protein</topology>
    </subcellularLocation>
</comment>
<dbReference type="InterPro" id="IPR000515">
    <property type="entry name" value="MetI-like"/>
</dbReference>
<dbReference type="Gene3D" id="1.10.3720.10">
    <property type="entry name" value="MetI-like"/>
    <property type="match status" value="2"/>
</dbReference>
<dbReference type="PANTHER" id="PTHR43357:SF4">
    <property type="entry name" value="INNER MEMBRANE ABC TRANSPORTER PERMEASE PROTEIN YDCV"/>
    <property type="match status" value="1"/>
</dbReference>
<feature type="transmembrane region" description="Helical" evidence="8">
    <location>
        <begin position="73"/>
        <end position="99"/>
    </location>
</feature>
<dbReference type="Pfam" id="PF00528">
    <property type="entry name" value="BPD_transp_1"/>
    <property type="match status" value="1"/>
</dbReference>
<feature type="transmembrane region" description="Helical" evidence="8">
    <location>
        <begin position="384"/>
        <end position="411"/>
    </location>
</feature>
<feature type="transmembrane region" description="Helical" evidence="8">
    <location>
        <begin position="111"/>
        <end position="131"/>
    </location>
</feature>
<evidence type="ECO:0000256" key="5">
    <source>
        <dbReference type="ARBA" id="ARBA00022692"/>
    </source>
</evidence>
<keyword evidence="2 8" id="KW-0813">Transport</keyword>
<reference evidence="10 11" key="1">
    <citation type="submission" date="2017-01" db="EMBL/GenBank/DDBJ databases">
        <authorList>
            <person name="Mah S.A."/>
            <person name="Swanson W.J."/>
            <person name="Moy G.W."/>
            <person name="Vacquier V.D."/>
        </authorList>
    </citation>
    <scope>NUCLEOTIDE SEQUENCE [LARGE SCALE GENOMIC DNA]</scope>
    <source>
        <strain evidence="10 11">CPCC 203464</strain>
    </source>
</reference>
<feature type="transmembrane region" description="Helical" evidence="8">
    <location>
        <begin position="354"/>
        <end position="377"/>
    </location>
</feature>
<dbReference type="PANTHER" id="PTHR43357">
    <property type="entry name" value="INNER MEMBRANE ABC TRANSPORTER PERMEASE PROTEIN YDCV"/>
    <property type="match status" value="1"/>
</dbReference>
<gene>
    <name evidence="10" type="ORF">SAMN05445060_2237</name>
</gene>